<dbReference type="AlphaFoldDB" id="Q6J2C4"/>
<reference evidence="1" key="1">
    <citation type="journal article" date="2004" name="J. Bacteriol.">
        <title>Nucleotide sequence and evolution of the five-plasmid complement of the phytopathogen Pseudomonas syringae pv. maculicola ES4326.</title>
        <authorList>
            <person name="Stavrinides J."/>
            <person name="Guttman D.S."/>
        </authorList>
    </citation>
    <scope>NUCLEOTIDE SEQUENCE</scope>
    <source>
        <strain evidence="1">ES4326</strain>
        <plasmid evidence="1">pPMA4326D</plasmid>
    </source>
</reference>
<gene>
    <name evidence="1" type="ORF">PMA4326D01</name>
</gene>
<protein>
    <submittedName>
        <fullName evidence="1">Uncharacterized protein</fullName>
    </submittedName>
</protein>
<accession>Q6J2C4</accession>
<sequence length="60" mass="6804">MDDQKERQVMENFDLNRPDPAEFAMDFMIERQRDGLTSAQALAALIEHKRQTGLPGQGQG</sequence>
<geneLocation type="plasmid" evidence="1">
    <name>pPMA4326D</name>
</geneLocation>
<dbReference type="RefSeq" id="WP_007247703.1">
    <property type="nucleotide sequence ID" value="NC_005920.1"/>
</dbReference>
<keyword evidence="1" id="KW-0614">Plasmid</keyword>
<proteinExistence type="predicted"/>
<name>Q6J2C4_PSEYM</name>
<dbReference type="EMBL" id="AY603981">
    <property type="protein sequence ID" value="AAT35197.1"/>
    <property type="molecule type" value="Genomic_DNA"/>
</dbReference>
<organism evidence="1">
    <name type="scientific">Pseudomonas syringae pv. maculicola</name>
    <dbReference type="NCBI Taxonomy" id="59511"/>
    <lineage>
        <taxon>Bacteria</taxon>
        <taxon>Pseudomonadati</taxon>
        <taxon>Pseudomonadota</taxon>
        <taxon>Gammaproteobacteria</taxon>
        <taxon>Pseudomonadales</taxon>
        <taxon>Pseudomonadaceae</taxon>
        <taxon>Pseudomonas</taxon>
    </lineage>
</organism>
<evidence type="ECO:0000313" key="1">
    <source>
        <dbReference type="EMBL" id="AAT35197.1"/>
    </source>
</evidence>